<name>A0A7X1ZGM1_9PROT</name>
<sequence length="164" mass="17854">MTADHGSHDSDDHGPRRRSARRRRVLKGGWLVLGDGSSSIRCFVKDISATGARIETQDGDSAPQGRLTLTLSDGETLEAEVVRRSGVELGIRFVPPGQHPSLAPPPDRVEQLIDRMDAMGLQTVLDEIEALGLMDDPEVAHQTEALMQAYTALYGRLSSKVGPW</sequence>
<proteinExistence type="predicted"/>
<protein>
    <recommendedName>
        <fullName evidence="2">PilZ domain-containing protein</fullName>
    </recommendedName>
</protein>
<dbReference type="Proteomes" id="UP000434582">
    <property type="component" value="Unassembled WGS sequence"/>
</dbReference>
<dbReference type="EMBL" id="WIVE01000066">
    <property type="protein sequence ID" value="MQX38007.1"/>
    <property type="molecule type" value="Genomic_DNA"/>
</dbReference>
<feature type="compositionally biased region" description="Basic and acidic residues" evidence="1">
    <location>
        <begin position="1"/>
        <end position="14"/>
    </location>
</feature>
<evidence type="ECO:0000313" key="4">
    <source>
        <dbReference type="Proteomes" id="UP000434582"/>
    </source>
</evidence>
<gene>
    <name evidence="3" type="ORF">GHC57_15915</name>
</gene>
<dbReference type="SUPFAM" id="SSF141371">
    <property type="entry name" value="PilZ domain-like"/>
    <property type="match status" value="1"/>
</dbReference>
<keyword evidence="4" id="KW-1185">Reference proteome</keyword>
<evidence type="ECO:0000313" key="3">
    <source>
        <dbReference type="EMBL" id="MQX38007.1"/>
    </source>
</evidence>
<reference evidence="3 4" key="1">
    <citation type="submission" date="2019-10" db="EMBL/GenBank/DDBJ databases">
        <title>Draft whole-genome sequence of the purple nonsulfur photosynthetic bacterium Roseospira navarrensis DSM 15114.</title>
        <authorList>
            <person name="Kyndt J.A."/>
            <person name="Meyer T.E."/>
        </authorList>
    </citation>
    <scope>NUCLEOTIDE SEQUENCE [LARGE SCALE GENOMIC DNA]</scope>
    <source>
        <strain evidence="3 4">DSM 15114</strain>
    </source>
</reference>
<dbReference type="GO" id="GO:0035438">
    <property type="term" value="F:cyclic-di-GMP binding"/>
    <property type="evidence" value="ECO:0007669"/>
    <property type="project" value="InterPro"/>
</dbReference>
<organism evidence="3 4">
    <name type="scientific">Roseospira navarrensis</name>
    <dbReference type="NCBI Taxonomy" id="140058"/>
    <lineage>
        <taxon>Bacteria</taxon>
        <taxon>Pseudomonadati</taxon>
        <taxon>Pseudomonadota</taxon>
        <taxon>Alphaproteobacteria</taxon>
        <taxon>Rhodospirillales</taxon>
        <taxon>Rhodospirillaceae</taxon>
        <taxon>Roseospira</taxon>
    </lineage>
</organism>
<dbReference type="InterPro" id="IPR009875">
    <property type="entry name" value="PilZ_domain"/>
</dbReference>
<dbReference type="Pfam" id="PF07238">
    <property type="entry name" value="PilZ"/>
    <property type="match status" value="1"/>
</dbReference>
<feature type="region of interest" description="Disordered" evidence="1">
    <location>
        <begin position="1"/>
        <end position="21"/>
    </location>
</feature>
<dbReference type="OrthoDB" id="7210926at2"/>
<evidence type="ECO:0000256" key="1">
    <source>
        <dbReference type="SAM" id="MobiDB-lite"/>
    </source>
</evidence>
<evidence type="ECO:0000259" key="2">
    <source>
        <dbReference type="Pfam" id="PF07238"/>
    </source>
</evidence>
<comment type="caution">
    <text evidence="3">The sequence shown here is derived from an EMBL/GenBank/DDBJ whole genome shotgun (WGS) entry which is preliminary data.</text>
</comment>
<feature type="domain" description="PilZ" evidence="2">
    <location>
        <begin position="16"/>
        <end position="96"/>
    </location>
</feature>
<dbReference type="Gene3D" id="2.40.10.220">
    <property type="entry name" value="predicted glycosyltransferase like domains"/>
    <property type="match status" value="1"/>
</dbReference>
<dbReference type="AlphaFoldDB" id="A0A7X1ZGM1"/>
<accession>A0A7X1ZGM1</accession>
<dbReference type="RefSeq" id="WP_153346040.1">
    <property type="nucleotide sequence ID" value="NZ_WIVE01000066.1"/>
</dbReference>